<keyword evidence="2" id="KW-1185">Reference proteome</keyword>
<organism evidence="1 2">
    <name type="scientific">Niastella caeni</name>
    <dbReference type="NCBI Taxonomy" id="2569763"/>
    <lineage>
        <taxon>Bacteria</taxon>
        <taxon>Pseudomonadati</taxon>
        <taxon>Bacteroidota</taxon>
        <taxon>Chitinophagia</taxon>
        <taxon>Chitinophagales</taxon>
        <taxon>Chitinophagaceae</taxon>
        <taxon>Niastella</taxon>
    </lineage>
</organism>
<sequence length="144" mass="16188">MPTFSTKECAWAHVSITVLGRTIVGLRGFEFKKTIEKEHLYAAGDKPIDIQSGNQKFEGNLKLLKFEVDMLNDAAVNSNYADILEVPHDLIVITCDYKKKDNDPTRTITVSGVAFTELTMTMEQNAKMTEVTLPLLAMNIEYKN</sequence>
<dbReference type="AlphaFoldDB" id="A0A4S8HQ07"/>
<dbReference type="InterPro" id="IPR038628">
    <property type="entry name" value="XkdM-like_sf"/>
</dbReference>
<accession>A0A4S8HQ07</accession>
<dbReference type="EMBL" id="STFF01000005">
    <property type="protein sequence ID" value="THU36911.1"/>
    <property type="molecule type" value="Genomic_DNA"/>
</dbReference>
<reference evidence="1 2" key="1">
    <citation type="submission" date="2019-04" db="EMBL/GenBank/DDBJ databases">
        <title>Niastella caeni sp. nov., isolated from activated sludge.</title>
        <authorList>
            <person name="Sheng M."/>
        </authorList>
    </citation>
    <scope>NUCLEOTIDE SEQUENCE [LARGE SCALE GENOMIC DNA]</scope>
    <source>
        <strain evidence="1 2">HX-2-15</strain>
    </source>
</reference>
<evidence type="ECO:0000313" key="1">
    <source>
        <dbReference type="EMBL" id="THU36911.1"/>
    </source>
</evidence>
<protein>
    <submittedName>
        <fullName evidence="1">Uncharacterized protein</fullName>
    </submittedName>
</protein>
<name>A0A4S8HQ07_9BACT</name>
<dbReference type="RefSeq" id="WP_136578587.1">
    <property type="nucleotide sequence ID" value="NZ_STFF01000005.1"/>
</dbReference>
<dbReference type="Proteomes" id="UP000306918">
    <property type="component" value="Unassembled WGS sequence"/>
</dbReference>
<comment type="caution">
    <text evidence="1">The sequence shown here is derived from an EMBL/GenBank/DDBJ whole genome shotgun (WGS) entry which is preliminary data.</text>
</comment>
<evidence type="ECO:0000313" key="2">
    <source>
        <dbReference type="Proteomes" id="UP000306918"/>
    </source>
</evidence>
<dbReference type="Gene3D" id="2.30.110.40">
    <property type="entry name" value="Phage tail tube protein"/>
    <property type="match status" value="1"/>
</dbReference>
<proteinExistence type="predicted"/>
<dbReference type="OrthoDB" id="798290at2"/>
<gene>
    <name evidence="1" type="ORF">FAM09_18280</name>
</gene>